<dbReference type="EMBL" id="LR796860">
    <property type="protein sequence ID" value="CAB4170520.1"/>
    <property type="molecule type" value="Genomic_DNA"/>
</dbReference>
<dbReference type="EMBL" id="LR797157">
    <property type="protein sequence ID" value="CAB4190438.1"/>
    <property type="molecule type" value="Genomic_DNA"/>
</dbReference>
<dbReference type="EMBL" id="LR797021">
    <property type="protein sequence ID" value="CAB4181957.1"/>
    <property type="molecule type" value="Genomic_DNA"/>
</dbReference>
<name>A0A6J5QHT5_9CAUD</name>
<evidence type="ECO:0000313" key="3">
    <source>
        <dbReference type="EMBL" id="CAB4181957.1"/>
    </source>
</evidence>
<organism evidence="3">
    <name type="scientific">uncultured Caudovirales phage</name>
    <dbReference type="NCBI Taxonomy" id="2100421"/>
    <lineage>
        <taxon>Viruses</taxon>
        <taxon>Duplodnaviria</taxon>
        <taxon>Heunggongvirae</taxon>
        <taxon>Uroviricota</taxon>
        <taxon>Caudoviricetes</taxon>
        <taxon>Peduoviridae</taxon>
        <taxon>Maltschvirus</taxon>
        <taxon>Maltschvirus maltsch</taxon>
    </lineage>
</organism>
<evidence type="ECO:0000313" key="7">
    <source>
        <dbReference type="EMBL" id="CAB5227720.1"/>
    </source>
</evidence>
<evidence type="ECO:0000313" key="6">
    <source>
        <dbReference type="EMBL" id="CAB4222668.1"/>
    </source>
</evidence>
<evidence type="ECO:0000313" key="1">
    <source>
        <dbReference type="EMBL" id="CAB4170520.1"/>
    </source>
</evidence>
<dbReference type="EMBL" id="LR798378">
    <property type="protein sequence ID" value="CAB5227720.1"/>
    <property type="molecule type" value="Genomic_DNA"/>
</dbReference>
<evidence type="ECO:0000313" key="5">
    <source>
        <dbReference type="EMBL" id="CAB4210889.1"/>
    </source>
</evidence>
<protein>
    <submittedName>
        <fullName evidence="3">Uncharacterized protein</fullName>
    </submittedName>
</protein>
<reference evidence="3" key="1">
    <citation type="submission" date="2020-05" db="EMBL/GenBank/DDBJ databases">
        <authorList>
            <person name="Chiriac C."/>
            <person name="Salcher M."/>
            <person name="Ghai R."/>
            <person name="Kavagutti S V."/>
        </authorList>
    </citation>
    <scope>NUCLEOTIDE SEQUENCE</scope>
</reference>
<proteinExistence type="predicted"/>
<evidence type="ECO:0000313" key="2">
    <source>
        <dbReference type="EMBL" id="CAB4176709.1"/>
    </source>
</evidence>
<evidence type="ECO:0000313" key="4">
    <source>
        <dbReference type="EMBL" id="CAB4190438.1"/>
    </source>
</evidence>
<dbReference type="EMBL" id="LR797369">
    <property type="protein sequence ID" value="CAB4210889.1"/>
    <property type="molecule type" value="Genomic_DNA"/>
</dbReference>
<dbReference type="EMBL" id="LR796945">
    <property type="protein sequence ID" value="CAB4176709.1"/>
    <property type="molecule type" value="Genomic_DNA"/>
</dbReference>
<sequence>MVICTNCKKEFKPFFDDNQTQGFQCATDVFERDGKKYLAGNYGSTIADGYIYEVLTNIYPTGIICDACIEAGLEKYHFKLISTSNYFGIDL</sequence>
<accession>A0A6J5QHT5</accession>
<gene>
    <name evidence="3" type="ORF">UFOVP1065_90</name>
    <name evidence="4" type="ORF">UFOVP1198_59</name>
    <name evidence="5" type="ORF">UFOVP1418_51</name>
    <name evidence="7" type="ORF">UFOVP1524_99</name>
    <name evidence="6" type="ORF">UFOVP1651_99</name>
    <name evidence="1" type="ORF">UFOVP908_77</name>
    <name evidence="2" type="ORF">UFOVP990_59</name>
</gene>
<dbReference type="EMBL" id="LR797518">
    <property type="protein sequence ID" value="CAB4222668.1"/>
    <property type="molecule type" value="Genomic_DNA"/>
</dbReference>